<dbReference type="PANTHER" id="PTHR48079">
    <property type="entry name" value="PROTEIN YEEZ"/>
    <property type="match status" value="1"/>
</dbReference>
<dbReference type="Proteomes" id="UP000199400">
    <property type="component" value="Unassembled WGS sequence"/>
</dbReference>
<dbReference type="InterPro" id="IPR036291">
    <property type="entry name" value="NAD(P)-bd_dom_sf"/>
</dbReference>
<accession>A0A1I2GBB7</accession>
<reference evidence="3" key="1">
    <citation type="submission" date="2016-10" db="EMBL/GenBank/DDBJ databases">
        <authorList>
            <person name="Varghese N."/>
            <person name="Submissions S."/>
        </authorList>
    </citation>
    <scope>NUCLEOTIDE SEQUENCE [LARGE SCALE GENOMIC DNA]</scope>
    <source>
        <strain evidence="3">ATCC 25963</strain>
    </source>
</reference>
<dbReference type="PANTHER" id="PTHR48079:SF6">
    <property type="entry name" value="NAD(P)-BINDING DOMAIN-CONTAINING PROTEIN-RELATED"/>
    <property type="match status" value="1"/>
</dbReference>
<sequence length="305" mass="32179">MKRAFVTGVSGYIGGSVARRLAQDGFAVVGLVRDPAAAARIEATGVRPVLGGLDDAALLQRLAGEADVVINTADSDHRPAIEALVAGLRGTGKTLIHTSGSSIVADEGTGEFSARVFTDDTPNTPIPAKVARVAIDRRVREAAGEGLRTAVICPTMIYGRGTGIKRDSIQVPMLIRAAKERGAGVHIGPGRNIWSNVHIDDLVDLYALVLEKAEPGSFFFAENGEAALADVARSIGRMLGFGDRTVEWPLVDAIAALGVEAASLGLASNSRVRATHARALGWQPRRIGLLEDIERGSYRQDFGPQ</sequence>
<evidence type="ECO:0000313" key="2">
    <source>
        <dbReference type="EMBL" id="SFF14409.1"/>
    </source>
</evidence>
<dbReference type="GO" id="GO:0004029">
    <property type="term" value="F:aldehyde dehydrogenase (NAD+) activity"/>
    <property type="evidence" value="ECO:0007669"/>
    <property type="project" value="TreeGrafter"/>
</dbReference>
<protein>
    <submittedName>
        <fullName evidence="2">Nucleoside-diphosphate-sugar epimerase</fullName>
    </submittedName>
</protein>
<organism evidence="2 3">
    <name type="scientific">Nannocystis exedens</name>
    <dbReference type="NCBI Taxonomy" id="54"/>
    <lineage>
        <taxon>Bacteria</taxon>
        <taxon>Pseudomonadati</taxon>
        <taxon>Myxococcota</taxon>
        <taxon>Polyangia</taxon>
        <taxon>Nannocystales</taxon>
        <taxon>Nannocystaceae</taxon>
        <taxon>Nannocystis</taxon>
    </lineage>
</organism>
<evidence type="ECO:0000259" key="1">
    <source>
        <dbReference type="Pfam" id="PF01370"/>
    </source>
</evidence>
<dbReference type="RefSeq" id="WP_096325829.1">
    <property type="nucleotide sequence ID" value="NZ_FOMX01000031.1"/>
</dbReference>
<dbReference type="AlphaFoldDB" id="A0A1I2GBB7"/>
<dbReference type="SUPFAM" id="SSF51735">
    <property type="entry name" value="NAD(P)-binding Rossmann-fold domains"/>
    <property type="match status" value="1"/>
</dbReference>
<dbReference type="InterPro" id="IPR051783">
    <property type="entry name" value="NAD(P)-dependent_oxidoreduct"/>
</dbReference>
<proteinExistence type="predicted"/>
<gene>
    <name evidence="2" type="ORF">SAMN02745121_07159</name>
</gene>
<dbReference type="STRING" id="54.SAMN02745121_07159"/>
<feature type="domain" description="NAD-dependent epimerase/dehydratase" evidence="1">
    <location>
        <begin position="5"/>
        <end position="214"/>
    </location>
</feature>
<dbReference type="Gene3D" id="3.40.50.720">
    <property type="entry name" value="NAD(P)-binding Rossmann-like Domain"/>
    <property type="match status" value="1"/>
</dbReference>
<dbReference type="Pfam" id="PF01370">
    <property type="entry name" value="Epimerase"/>
    <property type="match status" value="1"/>
</dbReference>
<dbReference type="GO" id="GO:0005737">
    <property type="term" value="C:cytoplasm"/>
    <property type="evidence" value="ECO:0007669"/>
    <property type="project" value="TreeGrafter"/>
</dbReference>
<dbReference type="EMBL" id="FOMX01000031">
    <property type="protein sequence ID" value="SFF14409.1"/>
    <property type="molecule type" value="Genomic_DNA"/>
</dbReference>
<name>A0A1I2GBB7_9BACT</name>
<dbReference type="InterPro" id="IPR001509">
    <property type="entry name" value="Epimerase_deHydtase"/>
</dbReference>
<keyword evidence="3" id="KW-1185">Reference proteome</keyword>
<dbReference type="OrthoDB" id="9787292at2"/>
<evidence type="ECO:0000313" key="3">
    <source>
        <dbReference type="Proteomes" id="UP000199400"/>
    </source>
</evidence>